<proteinExistence type="predicted"/>
<evidence type="ECO:0000313" key="1">
    <source>
        <dbReference type="EMBL" id="SIQ46375.1"/>
    </source>
</evidence>
<organism evidence="1 2">
    <name type="scientific">Paenibacillus macquariensis</name>
    <dbReference type="NCBI Taxonomy" id="948756"/>
    <lineage>
        <taxon>Bacteria</taxon>
        <taxon>Bacillati</taxon>
        <taxon>Bacillota</taxon>
        <taxon>Bacilli</taxon>
        <taxon>Bacillales</taxon>
        <taxon>Paenibacillaceae</taxon>
        <taxon>Paenibacillus</taxon>
    </lineage>
</organism>
<comment type="caution">
    <text evidence="1">The sequence shown here is derived from an EMBL/GenBank/DDBJ whole genome shotgun (WGS) entry which is preliminary data.</text>
</comment>
<reference evidence="1 2" key="1">
    <citation type="submission" date="2017-01" db="EMBL/GenBank/DDBJ databases">
        <authorList>
            <person name="Varghese N."/>
            <person name="Submissions S."/>
        </authorList>
    </citation>
    <scope>NUCLEOTIDE SEQUENCE [LARGE SCALE GENOMIC DNA]</scope>
    <source>
        <strain evidence="1 2">ATCC 23464</strain>
    </source>
</reference>
<protein>
    <submittedName>
        <fullName evidence="1">Uncharacterized protein</fullName>
    </submittedName>
</protein>
<dbReference type="EMBL" id="FTNK01000002">
    <property type="protein sequence ID" value="SIQ46375.1"/>
    <property type="molecule type" value="Genomic_DNA"/>
</dbReference>
<gene>
    <name evidence="1" type="ORF">SAMN05421578_102105</name>
</gene>
<dbReference type="Proteomes" id="UP000186666">
    <property type="component" value="Unassembled WGS sequence"/>
</dbReference>
<accession>A0ABY1JMF8</accession>
<keyword evidence="2" id="KW-1185">Reference proteome</keyword>
<sequence>MEKTIKDYNDLLEILDAKFRKPNHQYILFY</sequence>
<name>A0ABY1JMF8_9BACL</name>
<evidence type="ECO:0000313" key="2">
    <source>
        <dbReference type="Proteomes" id="UP000186666"/>
    </source>
</evidence>